<keyword evidence="3" id="KW-1185">Reference proteome</keyword>
<accession>A0A2T0BMS4</accession>
<keyword evidence="1" id="KW-0812">Transmembrane</keyword>
<name>A0A2T0BMS4_9CLOT</name>
<sequence>MQKKKAVSIVLILLILNITRSMGIKNIPVWAIILALILCIREAVLSILKHKGSKKELVYTMAIFLILITMGIISIISVVIQNSYPQISQIYKPIIKTLVTILFIALFIVTFAAVIYKYKKKNKFKDR</sequence>
<dbReference type="RefSeq" id="WP_106009421.1">
    <property type="nucleotide sequence ID" value="NZ_JALCPJ010000002.1"/>
</dbReference>
<evidence type="ECO:0000256" key="1">
    <source>
        <dbReference type="SAM" id="Phobius"/>
    </source>
</evidence>
<evidence type="ECO:0000313" key="3">
    <source>
        <dbReference type="Proteomes" id="UP000237798"/>
    </source>
</evidence>
<dbReference type="EMBL" id="PVXP01000022">
    <property type="protein sequence ID" value="PRR85177.1"/>
    <property type="molecule type" value="Genomic_DNA"/>
</dbReference>
<feature type="transmembrane region" description="Helical" evidence="1">
    <location>
        <begin position="31"/>
        <end position="48"/>
    </location>
</feature>
<feature type="transmembrane region" description="Helical" evidence="1">
    <location>
        <begin position="57"/>
        <end position="80"/>
    </location>
</feature>
<keyword evidence="1" id="KW-0472">Membrane</keyword>
<reference evidence="2 3" key="1">
    <citation type="submission" date="2018-03" db="EMBL/GenBank/DDBJ databases">
        <title>Genome sequence of Clostridium luticellarii DSM 29923.</title>
        <authorList>
            <person name="Poehlein A."/>
            <person name="Daniel R."/>
        </authorList>
    </citation>
    <scope>NUCLEOTIDE SEQUENCE [LARGE SCALE GENOMIC DNA]</scope>
    <source>
        <strain evidence="2 3">DSM 29923</strain>
    </source>
</reference>
<feature type="transmembrane region" description="Helical" evidence="1">
    <location>
        <begin position="100"/>
        <end position="118"/>
    </location>
</feature>
<proteinExistence type="predicted"/>
<evidence type="ECO:0000313" key="2">
    <source>
        <dbReference type="EMBL" id="PRR85177.1"/>
    </source>
</evidence>
<dbReference type="Proteomes" id="UP000237798">
    <property type="component" value="Unassembled WGS sequence"/>
</dbReference>
<organism evidence="2 3">
    <name type="scientific">Clostridium luticellarii</name>
    <dbReference type="NCBI Taxonomy" id="1691940"/>
    <lineage>
        <taxon>Bacteria</taxon>
        <taxon>Bacillati</taxon>
        <taxon>Bacillota</taxon>
        <taxon>Clostridia</taxon>
        <taxon>Eubacteriales</taxon>
        <taxon>Clostridiaceae</taxon>
        <taxon>Clostridium</taxon>
    </lineage>
</organism>
<keyword evidence="1" id="KW-1133">Transmembrane helix</keyword>
<gene>
    <name evidence="2" type="ORF">CLLU_18210</name>
</gene>
<dbReference type="AlphaFoldDB" id="A0A2T0BMS4"/>
<comment type="caution">
    <text evidence="2">The sequence shown here is derived from an EMBL/GenBank/DDBJ whole genome shotgun (WGS) entry which is preliminary data.</text>
</comment>
<protein>
    <submittedName>
        <fullName evidence="2">Uncharacterized protein</fullName>
    </submittedName>
</protein>